<feature type="signal peptide" evidence="1">
    <location>
        <begin position="1"/>
        <end position="18"/>
    </location>
</feature>
<dbReference type="Pfam" id="PF11006">
    <property type="entry name" value="DUF2845"/>
    <property type="match status" value="1"/>
</dbReference>
<sequence length="98" mass="11324">MKAFLCLLLVALSAPLSASTLRCDRDLVSTGDHASEVLDKCGEPNSRDTIGYRRRGDDWGNYEEVRIEEWVYGPRSGMYYFLRFEGNRLTTIDSQRRR</sequence>
<evidence type="ECO:0000313" key="3">
    <source>
        <dbReference type="Proteomes" id="UP000243084"/>
    </source>
</evidence>
<dbReference type="Proteomes" id="UP000243084">
    <property type="component" value="Unassembled WGS sequence"/>
</dbReference>
<dbReference type="EMBL" id="FOXM01000004">
    <property type="protein sequence ID" value="SFP62274.1"/>
    <property type="molecule type" value="Genomic_DNA"/>
</dbReference>
<organism evidence="2 3">
    <name type="scientific">Geopseudomonas sagittaria</name>
    <dbReference type="NCBI Taxonomy" id="1135990"/>
    <lineage>
        <taxon>Bacteria</taxon>
        <taxon>Pseudomonadati</taxon>
        <taxon>Pseudomonadota</taxon>
        <taxon>Gammaproteobacteria</taxon>
        <taxon>Pseudomonadales</taxon>
        <taxon>Pseudomonadaceae</taxon>
        <taxon>Geopseudomonas</taxon>
    </lineage>
</organism>
<evidence type="ECO:0008006" key="4">
    <source>
        <dbReference type="Google" id="ProtNLM"/>
    </source>
</evidence>
<name>A0A1I5RUR7_9GAMM</name>
<protein>
    <recommendedName>
        <fullName evidence="4">DUF2845 domain-containing protein</fullName>
    </recommendedName>
</protein>
<dbReference type="RefSeq" id="WP_092429366.1">
    <property type="nucleotide sequence ID" value="NZ_FOXM01000004.1"/>
</dbReference>
<accession>A0A1I5RUR7</accession>
<proteinExistence type="predicted"/>
<reference evidence="3" key="1">
    <citation type="submission" date="2016-10" db="EMBL/GenBank/DDBJ databases">
        <authorList>
            <person name="Varghese N."/>
            <person name="Submissions S."/>
        </authorList>
    </citation>
    <scope>NUCLEOTIDE SEQUENCE [LARGE SCALE GENOMIC DNA]</scope>
    <source>
        <strain evidence="3">JCM 18195</strain>
    </source>
</reference>
<evidence type="ECO:0000313" key="2">
    <source>
        <dbReference type="EMBL" id="SFP62274.1"/>
    </source>
</evidence>
<keyword evidence="3" id="KW-1185">Reference proteome</keyword>
<gene>
    <name evidence="2" type="ORF">SAMN05216229_10439</name>
</gene>
<dbReference type="InterPro" id="IPR021268">
    <property type="entry name" value="DUF2845"/>
</dbReference>
<dbReference type="OrthoDB" id="8906462at2"/>
<keyword evidence="1" id="KW-0732">Signal</keyword>
<dbReference type="AlphaFoldDB" id="A0A1I5RUR7"/>
<feature type="chain" id="PRO_5017183042" description="DUF2845 domain-containing protein" evidence="1">
    <location>
        <begin position="19"/>
        <end position="98"/>
    </location>
</feature>
<evidence type="ECO:0000256" key="1">
    <source>
        <dbReference type="SAM" id="SignalP"/>
    </source>
</evidence>